<dbReference type="PANTHER" id="PTHR36509">
    <property type="entry name" value="BLL3101 PROTEIN"/>
    <property type="match status" value="1"/>
</dbReference>
<dbReference type="Gene3D" id="2.60.120.600">
    <property type="entry name" value="Domain of unknown function DUF1214, C-terminal domain"/>
    <property type="match status" value="1"/>
</dbReference>
<dbReference type="Pfam" id="PF06863">
    <property type="entry name" value="DUF1254"/>
    <property type="match status" value="1"/>
</dbReference>
<reference evidence="4 5" key="1">
    <citation type="submission" date="2019-03" db="EMBL/GenBank/DDBJ databases">
        <title>Paraburkholderia sp. isolated from native Mimosa gymnas in Guartela State Park, Brazil.</title>
        <authorList>
            <person name="Paulitsch F."/>
            <person name="Hungria M."/>
            <person name="Delamuta J.R.M."/>
            <person name="Ribeiro R.A."/>
            <person name="Dall'Agnol R."/>
            <person name="Silva J.S.B."/>
        </authorList>
    </citation>
    <scope>NUCLEOTIDE SEQUENCE [LARGE SCALE GENOMIC DNA]</scope>
    <source>
        <strain evidence="4 5">CNPSo 3008</strain>
    </source>
</reference>
<gene>
    <name evidence="4" type="ORF">E1N52_39760</name>
</gene>
<feature type="domain" description="DUF1214" evidence="2">
    <location>
        <begin position="380"/>
        <end position="486"/>
    </location>
</feature>
<sequence length="503" mass="55496">MHNQETISRVPRAISAGVLLAVVLAVTLLVKLPYLLAFERGVQAYLYGYPLVTTEMTKRVMTAPALSTTSVVRRRLGSAPLNQFGHSREFPDPTSIDVVAPNADTLYSLAWLDLKDEAMVLSMPDMHGRWVLVEVMDAWTNSFASLGTRLYGGNPRNYLITGPHWTGRVPDGVIQIKAPTNTVAIVGRTYTRNAADFAAVHALQGQYRLTPLSTFLNQSPVGPRPASATSSVDIATPVVTQVARLDADQFFSLLAKSMADNPPDAADGPMLRMLQRLGVEPGNAFAWDRLDAATRHGLEDAVWFVRGLFEARSPGTQGPTDTNGLQRTLFKWANDAIDKAMLSIENGWLVPLNVGRYGTHYALRAVVSLVGYGANVAQDAVYPVTVVDSGGDLLRGGDRYVLHFRRDQIPPASAFWSLTLYDERGFFVDNPINRYAIGDRDHLHFNQDGSLDLWIQHEQPVGEKANNWLPAPSGSFKLILRLYDPKPMVLNKQWVPPAVQKIR</sequence>
<dbReference type="SUPFAM" id="SSF160935">
    <property type="entry name" value="VPA0735-like"/>
    <property type="match status" value="1"/>
</dbReference>
<keyword evidence="1" id="KW-0812">Transmembrane</keyword>
<dbReference type="OrthoDB" id="104565at2"/>
<keyword evidence="1" id="KW-0472">Membrane</keyword>
<proteinExistence type="predicted"/>
<dbReference type="InterPro" id="IPR037049">
    <property type="entry name" value="DUF1214_C_sf"/>
</dbReference>
<accession>A0A4V2ZUX7</accession>
<keyword evidence="1" id="KW-1133">Transmembrane helix</keyword>
<dbReference type="PANTHER" id="PTHR36509:SF2">
    <property type="entry name" value="BLL3101 PROTEIN"/>
    <property type="match status" value="1"/>
</dbReference>
<dbReference type="InterPro" id="IPR010679">
    <property type="entry name" value="DUF1254"/>
</dbReference>
<dbReference type="EMBL" id="SMOD01000062">
    <property type="protein sequence ID" value="TDG02451.1"/>
    <property type="molecule type" value="Genomic_DNA"/>
</dbReference>
<dbReference type="AlphaFoldDB" id="A0A4V2ZUX7"/>
<dbReference type="Gene3D" id="2.60.40.1610">
    <property type="entry name" value="Domain of unknown function DUF1254"/>
    <property type="match status" value="1"/>
</dbReference>
<evidence type="ECO:0000313" key="5">
    <source>
        <dbReference type="Proteomes" id="UP000295606"/>
    </source>
</evidence>
<evidence type="ECO:0000313" key="4">
    <source>
        <dbReference type="EMBL" id="TDG02451.1"/>
    </source>
</evidence>
<dbReference type="Pfam" id="PF06742">
    <property type="entry name" value="DUF1214"/>
    <property type="match status" value="1"/>
</dbReference>
<dbReference type="Gene3D" id="1.10.3360.10">
    <property type="entry name" value="VPA0735-like domain"/>
    <property type="match status" value="1"/>
</dbReference>
<feature type="transmembrane region" description="Helical" evidence="1">
    <location>
        <begin position="12"/>
        <end position="36"/>
    </location>
</feature>
<protein>
    <submittedName>
        <fullName evidence="4">DUF1254 domain-containing protein</fullName>
    </submittedName>
</protein>
<feature type="domain" description="DUF1254" evidence="3">
    <location>
        <begin position="82"/>
        <end position="211"/>
    </location>
</feature>
<comment type="caution">
    <text evidence="4">The sequence shown here is derived from an EMBL/GenBank/DDBJ whole genome shotgun (WGS) entry which is preliminary data.</text>
</comment>
<evidence type="ECO:0000259" key="3">
    <source>
        <dbReference type="Pfam" id="PF06863"/>
    </source>
</evidence>
<dbReference type="InterPro" id="IPR010621">
    <property type="entry name" value="DUF1214"/>
</dbReference>
<dbReference type="RefSeq" id="WP_133190220.1">
    <property type="nucleotide sequence ID" value="NZ_SMOD01000062.1"/>
</dbReference>
<organism evidence="4 5">
    <name type="scientific">Paraburkholderia guartelaensis</name>
    <dbReference type="NCBI Taxonomy" id="2546446"/>
    <lineage>
        <taxon>Bacteria</taxon>
        <taxon>Pseudomonadati</taxon>
        <taxon>Pseudomonadota</taxon>
        <taxon>Betaproteobacteria</taxon>
        <taxon>Burkholderiales</taxon>
        <taxon>Burkholderiaceae</taxon>
        <taxon>Paraburkholderia</taxon>
    </lineage>
</organism>
<evidence type="ECO:0000256" key="1">
    <source>
        <dbReference type="SAM" id="Phobius"/>
    </source>
</evidence>
<name>A0A4V2ZUX7_9BURK</name>
<dbReference type="Proteomes" id="UP000295606">
    <property type="component" value="Unassembled WGS sequence"/>
</dbReference>
<dbReference type="InterPro" id="IPR037050">
    <property type="entry name" value="DUF1254_sf"/>
</dbReference>
<evidence type="ECO:0000259" key="2">
    <source>
        <dbReference type="Pfam" id="PF06742"/>
    </source>
</evidence>